<feature type="domain" description="RAP" evidence="2">
    <location>
        <begin position="673"/>
        <end position="731"/>
    </location>
</feature>
<dbReference type="VEuPathDB" id="PlasmoDB:PVPCR_1402560"/>
<dbReference type="VEuPathDB" id="PlasmoDB:PVSEL_1402550"/>
<dbReference type="SMART" id="SM00952">
    <property type="entry name" value="RAP"/>
    <property type="match status" value="1"/>
</dbReference>
<accession>A0A6V7TEE4</accession>
<dbReference type="Gene3D" id="3.40.960.10">
    <property type="entry name" value="VSR Endonuclease"/>
    <property type="match status" value="1"/>
</dbReference>
<dbReference type="Pfam" id="PF26188">
    <property type="entry name" value="RESC6"/>
    <property type="match status" value="1"/>
</dbReference>
<proteinExistence type="predicted"/>
<dbReference type="VEuPathDB" id="PlasmoDB:PVLDE_1402250"/>
<dbReference type="AlphaFoldDB" id="A0A6V7TEE4"/>
<dbReference type="PROSITE" id="PS51286">
    <property type="entry name" value="RAP"/>
    <property type="match status" value="1"/>
</dbReference>
<feature type="compositionally biased region" description="Basic and acidic residues" evidence="1">
    <location>
        <begin position="770"/>
        <end position="790"/>
    </location>
</feature>
<feature type="compositionally biased region" description="Polar residues" evidence="1">
    <location>
        <begin position="752"/>
        <end position="761"/>
    </location>
</feature>
<evidence type="ECO:0000256" key="1">
    <source>
        <dbReference type="SAM" id="MobiDB-lite"/>
    </source>
</evidence>
<name>A0A6V7TEE4_PLAVN</name>
<dbReference type="EMBL" id="LR865435">
    <property type="protein sequence ID" value="CAD2113415.1"/>
    <property type="molecule type" value="Genomic_DNA"/>
</dbReference>
<feature type="compositionally biased region" description="Basic and acidic residues" evidence="1">
    <location>
        <begin position="251"/>
        <end position="262"/>
    </location>
</feature>
<dbReference type="InterPro" id="IPR058917">
    <property type="entry name" value="RESC6_dom"/>
</dbReference>
<sequence>MCICISNYAINITKISKAFLNINGKKYIRTGKFNDVVCKKKVLSESIENKLNEVNKKDINQVKILKLFSIDEIKSGIPRRHSKRQKGITHDNAENNDNCEHYENSSLSSINNPADDCANVTNVCGHANKTLLKKNDNTQNSIKRSNFIEDKNGNNIINGCNSIDSKKKNNKKNYNQCVIPNKLFKKKYICIENNIKLVDSYINKKYHIEVKKRDNNKNEKTNSNSNDNNVFNYSEERSIQLLDEVKERENFQNKEQHNDKKKNNNNNELQIGSVDYENKNRIIKKIYKASINHVRDENLWKKYVQNVFTISAYLDASEIVILFWCFSKIGYRDNRLINLLSSIILKKINELSCCALSLLLNSYKKLEIKKYDTIELLTNQFCFHVSNWKFQDIALVANSLAFFYIYHKNFWKKCILKLQQNYSFSHPLHLCLVISSFARLEIREGTVLLCLCRSTKKLANNFSPNNLALVIHSFAKLKFNHPKFYNYLYQFVHKYLDKQLLGKRQKEEGINGEENFEKGENFEKDDEDTIDSYLHEYPKLNKQNKLFDLQSLVLLLFSCTCLISCTEQMILKLTYLIIPNKDILGSHKIDKLKYVSDYLQYFFPSTFEKFPEEIKNFYYYIDRYEIKNKKKLKYSARWITEVSRILTKINVNHLRNVYINNICADIMLPDSNIIIMCLGPYSYYVNSLLTTSISDLKKNILQQKKYNVITLNYHDWNKLNDYEEQINFLYSFGRNAANFLFLNATKEIEQGETNRVNQSMPLKSGENGESCEKSESWKSLENEHSVKSDTYEPCQEQENENNFSDEDNEIIDFIKNGICVNEQKENINSYDIDDIKKFLNNTPKNEK</sequence>
<evidence type="ECO:0000313" key="4">
    <source>
        <dbReference type="Proteomes" id="UP000515697"/>
    </source>
</evidence>
<feature type="region of interest" description="Disordered" evidence="1">
    <location>
        <begin position="251"/>
        <end position="270"/>
    </location>
</feature>
<evidence type="ECO:0000259" key="2">
    <source>
        <dbReference type="PROSITE" id="PS51286"/>
    </source>
</evidence>
<evidence type="ECO:0000313" key="3">
    <source>
        <dbReference type="EMBL" id="CAD2113415.1"/>
    </source>
</evidence>
<feature type="region of interest" description="Disordered" evidence="1">
    <location>
        <begin position="752"/>
        <end position="808"/>
    </location>
</feature>
<organism evidence="3 4">
    <name type="scientific">Plasmodium vinckei</name>
    <dbReference type="NCBI Taxonomy" id="5860"/>
    <lineage>
        <taxon>Eukaryota</taxon>
        <taxon>Sar</taxon>
        <taxon>Alveolata</taxon>
        <taxon>Apicomplexa</taxon>
        <taxon>Aconoidasida</taxon>
        <taxon>Haemosporida</taxon>
        <taxon>Plasmodiidae</taxon>
        <taxon>Plasmodium</taxon>
        <taxon>Plasmodium (Vinckeia)</taxon>
    </lineage>
</organism>
<feature type="compositionally biased region" description="Acidic residues" evidence="1">
    <location>
        <begin position="795"/>
        <end position="808"/>
    </location>
</feature>
<gene>
    <name evidence="3" type="ORF">PVSEL_1402550</name>
</gene>
<dbReference type="Proteomes" id="UP000515697">
    <property type="component" value="Chromosome PVSEL_14"/>
</dbReference>
<dbReference type="VEuPathDB" id="PlasmoDB:PVVCY_1402430"/>
<dbReference type="VEuPathDB" id="PlasmoDB:PVBDA_1402490"/>
<dbReference type="InterPro" id="IPR013584">
    <property type="entry name" value="RAP"/>
</dbReference>
<dbReference type="Pfam" id="PF08373">
    <property type="entry name" value="RAP"/>
    <property type="match status" value="1"/>
</dbReference>
<reference evidence="3 4" key="1">
    <citation type="submission" date="2020-08" db="EMBL/GenBank/DDBJ databases">
        <authorList>
            <person name="Ramaprasad A."/>
        </authorList>
    </citation>
    <scope>NUCLEOTIDE SEQUENCE [LARGE SCALE GENOMIC DNA]</scope>
</reference>
<protein>
    <submittedName>
        <fullName evidence="3">RAP protein, putative</fullName>
    </submittedName>
</protein>